<keyword evidence="6 9" id="KW-0067">ATP-binding</keyword>
<dbReference type="GO" id="GO:0005829">
    <property type="term" value="C:cytosol"/>
    <property type="evidence" value="ECO:0007669"/>
    <property type="project" value="TreeGrafter"/>
</dbReference>
<keyword evidence="4 9" id="KW-0547">Nucleotide-binding</keyword>
<dbReference type="PROSITE" id="PS50011">
    <property type="entry name" value="PROTEIN_KINASE_DOM"/>
    <property type="match status" value="1"/>
</dbReference>
<dbReference type="STRING" id="1341132.A0A3F3PIQ3"/>
<proteinExistence type="inferred from homology"/>
<dbReference type="GeneID" id="38138283"/>
<keyword evidence="2 10" id="KW-0723">Serine/threonine-protein kinase</keyword>
<feature type="domain" description="Protein kinase" evidence="11">
    <location>
        <begin position="49"/>
        <end position="321"/>
    </location>
</feature>
<keyword evidence="3" id="KW-0808">Transferase</keyword>
<dbReference type="SUPFAM" id="SSF56112">
    <property type="entry name" value="Protein kinase-like (PK-like)"/>
    <property type="match status" value="1"/>
</dbReference>
<dbReference type="InterPro" id="IPR008271">
    <property type="entry name" value="Ser/Thr_kinase_AS"/>
</dbReference>
<evidence type="ECO:0000256" key="3">
    <source>
        <dbReference type="ARBA" id="ARBA00022679"/>
    </source>
</evidence>
<dbReference type="Pfam" id="PF00069">
    <property type="entry name" value="Pkinase"/>
    <property type="match status" value="1"/>
</dbReference>
<evidence type="ECO:0000256" key="4">
    <source>
        <dbReference type="ARBA" id="ARBA00022741"/>
    </source>
</evidence>
<evidence type="ECO:0000256" key="10">
    <source>
        <dbReference type="RuleBase" id="RU000304"/>
    </source>
</evidence>
<evidence type="ECO:0000256" key="6">
    <source>
        <dbReference type="ARBA" id="ARBA00022840"/>
    </source>
</evidence>
<dbReference type="GO" id="GO:0016020">
    <property type="term" value="C:membrane"/>
    <property type="evidence" value="ECO:0007669"/>
    <property type="project" value="InterPro"/>
</dbReference>
<dbReference type="InterPro" id="IPR017441">
    <property type="entry name" value="Protein_kinase_ATP_BS"/>
</dbReference>
<evidence type="ECO:0000256" key="5">
    <source>
        <dbReference type="ARBA" id="ARBA00022777"/>
    </source>
</evidence>
<organism evidence="13 14">
    <name type="scientific">Aspergillus welwitschiae</name>
    <dbReference type="NCBI Taxonomy" id="1341132"/>
    <lineage>
        <taxon>Eukaryota</taxon>
        <taxon>Fungi</taxon>
        <taxon>Dikarya</taxon>
        <taxon>Ascomycota</taxon>
        <taxon>Pezizomycotina</taxon>
        <taxon>Eurotiomycetes</taxon>
        <taxon>Eurotiomycetidae</taxon>
        <taxon>Eurotiales</taxon>
        <taxon>Aspergillaceae</taxon>
        <taxon>Aspergillus</taxon>
        <taxon>Aspergillus subgen. Circumdati</taxon>
    </lineage>
</organism>
<evidence type="ECO:0000313" key="13">
    <source>
        <dbReference type="EMBL" id="RDH26815.1"/>
    </source>
</evidence>
<dbReference type="PANTHER" id="PTHR24343">
    <property type="entry name" value="SERINE/THREONINE KINASE"/>
    <property type="match status" value="1"/>
</dbReference>
<dbReference type="EMBL" id="KZ852115">
    <property type="protein sequence ID" value="RDH26815.1"/>
    <property type="molecule type" value="Genomic_DNA"/>
</dbReference>
<dbReference type="GO" id="GO:0004674">
    <property type="term" value="F:protein serine/threonine kinase activity"/>
    <property type="evidence" value="ECO:0007669"/>
    <property type="project" value="UniProtKB-KW"/>
</dbReference>
<dbReference type="GO" id="GO:0005524">
    <property type="term" value="F:ATP binding"/>
    <property type="evidence" value="ECO:0007669"/>
    <property type="project" value="UniProtKB-UniRule"/>
</dbReference>
<sequence>MPRWWRCAGGHERCNGVRLLREWKQWAESCSGGWPVESDKLAVVTQEYGQIEEIVGVGSHSVVLMSHKTGGAHKPQHNCCYALKTFPQGQEPMESDHRRRVISESSIVYSLRHPNIIKTVDLLPVGYGNLCACMEYCSGGDLYSLIIASRQLLPEESDCFFKQLVRGVLYLHEMHIAHRDLKPENLLLTNRGCLKISDFGNAEFFRISRDDRVHMSTRRRGSAPYISPEQYLDEPFDPRKTDIWAAAIVYIAMRAGRNPWNLATERDECFRDYLEERRVGKYNFLVREISHEHSCELLHSMLSIDAAHRPGAAELLSSEWLQEIRCCQAAKLG</sequence>
<dbReference type="Proteomes" id="UP000253729">
    <property type="component" value="Unassembled WGS sequence"/>
</dbReference>
<evidence type="ECO:0000256" key="2">
    <source>
        <dbReference type="ARBA" id="ARBA00022527"/>
    </source>
</evidence>
<evidence type="ECO:0000256" key="9">
    <source>
        <dbReference type="PROSITE-ProRule" id="PRU10141"/>
    </source>
</evidence>
<comment type="similarity">
    <text evidence="10">Belongs to the protein kinase superfamily.</text>
</comment>
<protein>
    <recommendedName>
        <fullName evidence="1">non-specific serine/threonine protein kinase</fullName>
        <ecNumber evidence="1">2.7.11.1</ecNumber>
    </recommendedName>
</protein>
<evidence type="ECO:0000259" key="12">
    <source>
        <dbReference type="PROSITE" id="PS50287"/>
    </source>
</evidence>
<dbReference type="GO" id="GO:0030003">
    <property type="term" value="P:intracellular monoatomic cation homeostasis"/>
    <property type="evidence" value="ECO:0007669"/>
    <property type="project" value="TreeGrafter"/>
</dbReference>
<accession>A0A3F3PIQ3</accession>
<dbReference type="PROSITE" id="PS00108">
    <property type="entry name" value="PROTEIN_KINASE_ST"/>
    <property type="match status" value="1"/>
</dbReference>
<gene>
    <name evidence="13" type="ORF">BDQ94DRAFT_164165</name>
</gene>
<dbReference type="InterPro" id="IPR001190">
    <property type="entry name" value="SRCR"/>
</dbReference>
<comment type="catalytic activity">
    <reaction evidence="7">
        <text>L-threonyl-[protein] + ATP = O-phospho-L-threonyl-[protein] + ADP + H(+)</text>
        <dbReference type="Rhea" id="RHEA:46608"/>
        <dbReference type="Rhea" id="RHEA-COMP:11060"/>
        <dbReference type="Rhea" id="RHEA-COMP:11605"/>
        <dbReference type="ChEBI" id="CHEBI:15378"/>
        <dbReference type="ChEBI" id="CHEBI:30013"/>
        <dbReference type="ChEBI" id="CHEBI:30616"/>
        <dbReference type="ChEBI" id="CHEBI:61977"/>
        <dbReference type="ChEBI" id="CHEBI:456216"/>
        <dbReference type="EC" id="2.7.11.1"/>
    </reaction>
</comment>
<evidence type="ECO:0000313" key="14">
    <source>
        <dbReference type="Proteomes" id="UP000253729"/>
    </source>
</evidence>
<feature type="domain" description="SRCR" evidence="12">
    <location>
        <begin position="5"/>
        <end position="49"/>
    </location>
</feature>
<keyword evidence="5 13" id="KW-0418">Kinase</keyword>
<dbReference type="PROSITE" id="PS00107">
    <property type="entry name" value="PROTEIN_KINASE_ATP"/>
    <property type="match status" value="1"/>
</dbReference>
<dbReference type="PANTHER" id="PTHR24343:SF558">
    <property type="entry name" value="PROTEIN KINASE DOMAIN-CONTAINING PROTEIN"/>
    <property type="match status" value="1"/>
</dbReference>
<dbReference type="InterPro" id="IPR000719">
    <property type="entry name" value="Prot_kinase_dom"/>
</dbReference>
<dbReference type="Gene3D" id="1.10.510.10">
    <property type="entry name" value="Transferase(Phosphotransferase) domain 1"/>
    <property type="match status" value="1"/>
</dbReference>
<comment type="catalytic activity">
    <reaction evidence="8">
        <text>L-seryl-[protein] + ATP = O-phospho-L-seryl-[protein] + ADP + H(+)</text>
        <dbReference type="Rhea" id="RHEA:17989"/>
        <dbReference type="Rhea" id="RHEA-COMP:9863"/>
        <dbReference type="Rhea" id="RHEA-COMP:11604"/>
        <dbReference type="ChEBI" id="CHEBI:15378"/>
        <dbReference type="ChEBI" id="CHEBI:29999"/>
        <dbReference type="ChEBI" id="CHEBI:30616"/>
        <dbReference type="ChEBI" id="CHEBI:83421"/>
        <dbReference type="ChEBI" id="CHEBI:456216"/>
        <dbReference type="EC" id="2.7.11.1"/>
    </reaction>
</comment>
<dbReference type="SMART" id="SM00220">
    <property type="entry name" value="S_TKc"/>
    <property type="match status" value="1"/>
</dbReference>
<evidence type="ECO:0000256" key="8">
    <source>
        <dbReference type="ARBA" id="ARBA00048679"/>
    </source>
</evidence>
<dbReference type="RefSeq" id="XP_026619837.1">
    <property type="nucleotide sequence ID" value="XM_026769927.1"/>
</dbReference>
<name>A0A3F3PIQ3_9EURO</name>
<keyword evidence="14" id="KW-1185">Reference proteome</keyword>
<reference evidence="13 14" key="1">
    <citation type="submission" date="2018-07" db="EMBL/GenBank/DDBJ databases">
        <title>The genomes of Aspergillus section Nigri reveals drivers in fungal speciation.</title>
        <authorList>
            <consortium name="DOE Joint Genome Institute"/>
            <person name="Vesth T.C."/>
            <person name="Nybo J."/>
            <person name="Theobald S."/>
            <person name="Brandl J."/>
            <person name="Frisvad J.C."/>
            <person name="Nielsen K.F."/>
            <person name="Lyhne E.K."/>
            <person name="Kogle M.E."/>
            <person name="Kuo A."/>
            <person name="Riley R."/>
            <person name="Clum A."/>
            <person name="Nolan M."/>
            <person name="Lipzen A."/>
            <person name="Salamov A."/>
            <person name="Henrissat B."/>
            <person name="Wiebenga A."/>
            <person name="De vries R.P."/>
            <person name="Grigoriev I.V."/>
            <person name="Mortensen U.H."/>
            <person name="Andersen M.R."/>
            <person name="Baker S.E."/>
        </authorList>
    </citation>
    <scope>NUCLEOTIDE SEQUENCE [LARGE SCALE GENOMIC DNA]</scope>
    <source>
        <strain evidence="13 14">CBS 139.54b</strain>
    </source>
</reference>
<evidence type="ECO:0000259" key="11">
    <source>
        <dbReference type="PROSITE" id="PS50011"/>
    </source>
</evidence>
<dbReference type="PROSITE" id="PS50287">
    <property type="entry name" value="SRCR_2"/>
    <property type="match status" value="1"/>
</dbReference>
<dbReference type="InterPro" id="IPR011009">
    <property type="entry name" value="Kinase-like_dom_sf"/>
</dbReference>
<dbReference type="EC" id="2.7.11.1" evidence="1"/>
<feature type="binding site" evidence="9">
    <location>
        <position position="84"/>
    </location>
    <ligand>
        <name>ATP</name>
        <dbReference type="ChEBI" id="CHEBI:30616"/>
    </ligand>
</feature>
<dbReference type="AlphaFoldDB" id="A0A3F3PIQ3"/>
<evidence type="ECO:0000256" key="1">
    <source>
        <dbReference type="ARBA" id="ARBA00012513"/>
    </source>
</evidence>
<evidence type="ECO:0000256" key="7">
    <source>
        <dbReference type="ARBA" id="ARBA00047899"/>
    </source>
</evidence>